<protein>
    <submittedName>
        <fullName evidence="1">Uncharacterized protein</fullName>
    </submittedName>
</protein>
<dbReference type="Proteomes" id="UP000232323">
    <property type="component" value="Unassembled WGS sequence"/>
</dbReference>
<dbReference type="AlphaFoldDB" id="A0A250XK25"/>
<comment type="caution">
    <text evidence="1">The sequence shown here is derived from an EMBL/GenBank/DDBJ whole genome shotgun (WGS) entry which is preliminary data.</text>
</comment>
<dbReference type="PANTHER" id="PTHR31579">
    <property type="entry name" value="OS03G0796600 PROTEIN"/>
    <property type="match status" value="1"/>
</dbReference>
<evidence type="ECO:0000313" key="1">
    <source>
        <dbReference type="EMBL" id="GAX83441.1"/>
    </source>
</evidence>
<accession>A0A250XK25</accession>
<gene>
    <name evidence="1" type="ORF">CEUSTIGMA_g10866.t1</name>
</gene>
<evidence type="ECO:0000313" key="2">
    <source>
        <dbReference type="Proteomes" id="UP000232323"/>
    </source>
</evidence>
<reference evidence="1 2" key="1">
    <citation type="submission" date="2017-08" db="EMBL/GenBank/DDBJ databases">
        <title>Acidophilic green algal genome provides insights into adaptation to an acidic environment.</title>
        <authorList>
            <person name="Hirooka S."/>
            <person name="Hirose Y."/>
            <person name="Kanesaki Y."/>
            <person name="Higuchi S."/>
            <person name="Fujiwara T."/>
            <person name="Onuma R."/>
            <person name="Era A."/>
            <person name="Ohbayashi R."/>
            <person name="Uzuka A."/>
            <person name="Nozaki H."/>
            <person name="Yoshikawa H."/>
            <person name="Miyagishima S.Y."/>
        </authorList>
    </citation>
    <scope>NUCLEOTIDE SEQUENCE [LARGE SCALE GENOMIC DNA]</scope>
    <source>
        <strain evidence="1 2">NIES-2499</strain>
    </source>
</reference>
<dbReference type="OrthoDB" id="691424at2759"/>
<keyword evidence="2" id="KW-1185">Reference proteome</keyword>
<sequence length="283" mass="30689">MASSCLQSPAPRGLPKVPSLIFDLEMEEGAAAVHPSEDLDVSLVVEELQNFIAPSSREVVTLFEHVRDFVEEYANDDSSCISSAVLAEALTHKGYKVRIKHAVGGGEGSNCLHNLRHTYLSVSDGCNSIILVDPTFSEQFRIAKSTDRYSMLLACLPSVLVLPEERIVPLVTFLSAELTMAFKANDAVLPPWRMASSMLSKWQPRNSLDIPVSNGSAPVPLHGASGSENIENGRAIPLILDSKNGVGQKRPSESMGNPRQLKPQVFEPNRIYGGFGAMNMITG</sequence>
<name>A0A250XK25_9CHLO</name>
<proteinExistence type="predicted"/>
<dbReference type="InterPro" id="IPR006502">
    <property type="entry name" value="PDDEXK-like"/>
</dbReference>
<dbReference type="Pfam" id="PF04720">
    <property type="entry name" value="PDDEXK_6"/>
    <property type="match status" value="1"/>
</dbReference>
<dbReference type="PANTHER" id="PTHR31579:SF1">
    <property type="entry name" value="OS03G0796600 PROTEIN"/>
    <property type="match status" value="1"/>
</dbReference>
<organism evidence="1 2">
    <name type="scientific">Chlamydomonas eustigma</name>
    <dbReference type="NCBI Taxonomy" id="1157962"/>
    <lineage>
        <taxon>Eukaryota</taxon>
        <taxon>Viridiplantae</taxon>
        <taxon>Chlorophyta</taxon>
        <taxon>core chlorophytes</taxon>
        <taxon>Chlorophyceae</taxon>
        <taxon>CS clade</taxon>
        <taxon>Chlamydomonadales</taxon>
        <taxon>Chlamydomonadaceae</taxon>
        <taxon>Chlamydomonas</taxon>
    </lineage>
</organism>
<dbReference type="EMBL" id="BEGY01000099">
    <property type="protein sequence ID" value="GAX83441.1"/>
    <property type="molecule type" value="Genomic_DNA"/>
</dbReference>
<dbReference type="STRING" id="1157962.A0A250XK25"/>